<keyword evidence="1" id="KW-0472">Membrane</keyword>
<dbReference type="Proteomes" id="UP000178168">
    <property type="component" value="Unassembled WGS sequence"/>
</dbReference>
<feature type="transmembrane region" description="Helical" evidence="1">
    <location>
        <begin position="69"/>
        <end position="91"/>
    </location>
</feature>
<protein>
    <recommendedName>
        <fullName evidence="4">Prepilin-type N-terminal cleavage/methylation domain-containing protein</fullName>
    </recommendedName>
</protein>
<dbReference type="EMBL" id="MHUZ01000034">
    <property type="protein sequence ID" value="OHA84837.1"/>
    <property type="molecule type" value="Genomic_DNA"/>
</dbReference>
<dbReference type="STRING" id="1802730.A2591_00705"/>
<accession>A0A1G2SIC5</accession>
<evidence type="ECO:0000313" key="2">
    <source>
        <dbReference type="EMBL" id="OHA84837.1"/>
    </source>
</evidence>
<gene>
    <name evidence="2" type="ORF">A2591_00705</name>
</gene>
<dbReference type="InterPro" id="IPR012902">
    <property type="entry name" value="N_methyl_site"/>
</dbReference>
<evidence type="ECO:0000256" key="1">
    <source>
        <dbReference type="SAM" id="Phobius"/>
    </source>
</evidence>
<reference evidence="2 3" key="1">
    <citation type="journal article" date="2016" name="Nat. Commun.">
        <title>Thousands of microbial genomes shed light on interconnected biogeochemical processes in an aquifer system.</title>
        <authorList>
            <person name="Anantharaman K."/>
            <person name="Brown C.T."/>
            <person name="Hug L.A."/>
            <person name="Sharon I."/>
            <person name="Castelle C.J."/>
            <person name="Probst A.J."/>
            <person name="Thomas B.C."/>
            <person name="Singh A."/>
            <person name="Wilkins M.J."/>
            <person name="Karaoz U."/>
            <person name="Brodie E.L."/>
            <person name="Williams K.H."/>
            <person name="Hubbard S.S."/>
            <person name="Banfield J.F."/>
        </authorList>
    </citation>
    <scope>NUCLEOTIDE SEQUENCE [LARGE SCALE GENOMIC DNA]</scope>
</reference>
<dbReference type="NCBIfam" id="TIGR02532">
    <property type="entry name" value="IV_pilin_GFxxxE"/>
    <property type="match status" value="1"/>
</dbReference>
<keyword evidence="1" id="KW-1133">Transmembrane helix</keyword>
<keyword evidence="1" id="KW-0812">Transmembrane</keyword>
<name>A0A1G2SIC5_9BACT</name>
<organism evidence="2 3">
    <name type="scientific">Candidatus Yonathbacteria bacterium RIFOXYD1_FULL_52_36</name>
    <dbReference type="NCBI Taxonomy" id="1802730"/>
    <lineage>
        <taxon>Bacteria</taxon>
        <taxon>Candidatus Yonathiibacteriota</taxon>
    </lineage>
</organism>
<sequence>MWRTLMKAKMAARSKRGFTSTPFVLSLGFYKRMKGGMRSLSTAWARGEASGARIKAKARMVSGFTLVELLVVMTLILFITVYSISGYFPFITKIEYENVVMDTALNIREYQVYGIGTKQSTANVFNYAYGFHAEPNGTGIIFFQDTLPDVDGVPDDTDGDGLYGSGSACVTPECLKLVSMNGYIVSGIGLLSGSTWSSAVSAVDVTFKRPYLDAKILSGGTQYDQANICITDTANVVTRYVKIQIYRTGQISTTITTNPTLCQSL</sequence>
<proteinExistence type="predicted"/>
<evidence type="ECO:0000313" key="3">
    <source>
        <dbReference type="Proteomes" id="UP000178168"/>
    </source>
</evidence>
<evidence type="ECO:0008006" key="4">
    <source>
        <dbReference type="Google" id="ProtNLM"/>
    </source>
</evidence>
<comment type="caution">
    <text evidence="2">The sequence shown here is derived from an EMBL/GenBank/DDBJ whole genome shotgun (WGS) entry which is preliminary data.</text>
</comment>
<dbReference type="AlphaFoldDB" id="A0A1G2SIC5"/>
<dbReference type="Pfam" id="PF07963">
    <property type="entry name" value="N_methyl"/>
    <property type="match status" value="1"/>
</dbReference>